<accession>A0A5C6X5X0</accession>
<dbReference type="NCBIfam" id="TIGR00914">
    <property type="entry name" value="2A0601"/>
    <property type="match status" value="1"/>
</dbReference>
<gene>
    <name evidence="8" type="ORF">FRC96_11655</name>
</gene>
<dbReference type="SUPFAM" id="SSF82693">
    <property type="entry name" value="Multidrug efflux transporter AcrB pore domain, PN1, PN2, PC1 and PC2 subdomains"/>
    <property type="match status" value="2"/>
</dbReference>
<evidence type="ECO:0000256" key="5">
    <source>
        <dbReference type="ARBA" id="ARBA00022989"/>
    </source>
</evidence>
<evidence type="ECO:0000256" key="3">
    <source>
        <dbReference type="ARBA" id="ARBA00022475"/>
    </source>
</evidence>
<reference evidence="8 9" key="1">
    <citation type="submission" date="2019-08" db="EMBL/GenBank/DDBJ databases">
        <title>Bradymonadales sp. TMQ2.</title>
        <authorList>
            <person name="Liang Q."/>
        </authorList>
    </citation>
    <scope>NUCLEOTIDE SEQUENCE [LARGE SCALE GENOMIC DNA]</scope>
    <source>
        <strain evidence="8 9">TMQ2</strain>
    </source>
</reference>
<feature type="transmembrane region" description="Helical" evidence="7">
    <location>
        <begin position="374"/>
        <end position="394"/>
    </location>
</feature>
<proteinExistence type="predicted"/>
<dbReference type="OrthoDB" id="9798415at2"/>
<dbReference type="SUPFAM" id="SSF82714">
    <property type="entry name" value="Multidrug efflux transporter AcrB TolC docking domain, DN and DC subdomains"/>
    <property type="match status" value="2"/>
</dbReference>
<name>A0A5C6X5X0_9DELT</name>
<organism evidence="8 9">
    <name type="scientific">Lujinxingia vulgaris</name>
    <dbReference type="NCBI Taxonomy" id="2600176"/>
    <lineage>
        <taxon>Bacteria</taxon>
        <taxon>Deltaproteobacteria</taxon>
        <taxon>Bradymonadales</taxon>
        <taxon>Lujinxingiaceae</taxon>
        <taxon>Lujinxingia</taxon>
    </lineage>
</organism>
<evidence type="ECO:0000256" key="4">
    <source>
        <dbReference type="ARBA" id="ARBA00022692"/>
    </source>
</evidence>
<keyword evidence="4 7" id="KW-0812">Transmembrane</keyword>
<feature type="transmembrane region" description="Helical" evidence="7">
    <location>
        <begin position="875"/>
        <end position="894"/>
    </location>
</feature>
<dbReference type="Pfam" id="PF00873">
    <property type="entry name" value="ACR_tran"/>
    <property type="match status" value="1"/>
</dbReference>
<protein>
    <submittedName>
        <fullName evidence="8">Efflux RND transporter permease subunit</fullName>
    </submittedName>
</protein>
<feature type="transmembrane region" description="Helical" evidence="7">
    <location>
        <begin position="537"/>
        <end position="557"/>
    </location>
</feature>
<feature type="transmembrane region" description="Helical" evidence="7">
    <location>
        <begin position="926"/>
        <end position="951"/>
    </location>
</feature>
<keyword evidence="5 7" id="KW-1133">Transmembrane helix</keyword>
<dbReference type="Gene3D" id="1.20.1640.10">
    <property type="entry name" value="Multidrug efflux transporter AcrB transmembrane domain"/>
    <property type="match status" value="2"/>
</dbReference>
<dbReference type="GO" id="GO:0042910">
    <property type="term" value="F:xenobiotic transmembrane transporter activity"/>
    <property type="evidence" value="ECO:0007669"/>
    <property type="project" value="TreeGrafter"/>
</dbReference>
<dbReference type="RefSeq" id="WP_146974670.1">
    <property type="nucleotide sequence ID" value="NZ_VOSL01000052.1"/>
</dbReference>
<dbReference type="PANTHER" id="PTHR32063:SF24">
    <property type="entry name" value="CATION EFFLUX SYSTEM (ACRB_ACRD_ACRF FAMILY)"/>
    <property type="match status" value="1"/>
</dbReference>
<evidence type="ECO:0000256" key="1">
    <source>
        <dbReference type="ARBA" id="ARBA00004651"/>
    </source>
</evidence>
<dbReference type="InterPro" id="IPR027463">
    <property type="entry name" value="AcrB_DN_DC_subdom"/>
</dbReference>
<dbReference type="Gene3D" id="3.30.70.1430">
    <property type="entry name" value="Multidrug efflux transporter AcrB pore domain"/>
    <property type="match status" value="2"/>
</dbReference>
<dbReference type="GO" id="GO:0005886">
    <property type="term" value="C:plasma membrane"/>
    <property type="evidence" value="ECO:0007669"/>
    <property type="project" value="UniProtKB-SubCell"/>
</dbReference>
<evidence type="ECO:0000256" key="2">
    <source>
        <dbReference type="ARBA" id="ARBA00022448"/>
    </source>
</evidence>
<evidence type="ECO:0000256" key="6">
    <source>
        <dbReference type="ARBA" id="ARBA00023136"/>
    </source>
</evidence>
<keyword evidence="2" id="KW-0813">Transport</keyword>
<dbReference type="SUPFAM" id="SSF82866">
    <property type="entry name" value="Multidrug efflux transporter AcrB transmembrane domain"/>
    <property type="match status" value="2"/>
</dbReference>
<evidence type="ECO:0000313" key="9">
    <source>
        <dbReference type="Proteomes" id="UP000321046"/>
    </source>
</evidence>
<sequence>MDRFVAFCIRHRFLVIFGVLLVGALGVRAAQQLPIDAVPDVTNVQVQVLTNAPSLGPVEVEHYVTVPVETVMSGLPRVEEVRSLSRFGLSAVTVVFEEGTDIYFARQMVSERLTEAREAIPEGYGSPEMGPISTGLGEIYQFEVRGDPMCPEGGPDTESCYTLMELRTILDWYVAFQLRPIPGVVEVNSFGGELKTYEVQVDPARLNALGLALGDVFEALQANNANAGGGYIVRGGEQRVIRGEGLITSLDDVGNVRVTTRRDGTAIYIKDIAEVAFAPMIRQGAVTRDGRGEVVTASVMMLMGANSGEVSNAVRERLDELALGLPPGVTIETYYDRSVLVDRTIRTVATNLIEGGILVIVVLLLMLGNLRGGLLVAAVIPISLLVTFISMRYFGVSGNLMSLGALDFGLIIDGAIVVVENVSRRLSESGAKGDEVKGEVRRATSQVIRPVLFGTAIIMIVYIPILTLQGIEGKMFTPMAIAVLSALAAALVLAVTFVPAGASWLFRRGLSEKEPFLARVARRLYDPALRFALRFRAWVIAGAIAAMALGGIVASTMGAEFIPTLDEGAIAMQAVRPPSVSIEESVQATGRIERALTAAFPDEIETIISRTGRAEIATDPMGVEISDIYIMLDPISEWTRVTSKTELVAAIEEELELRVPGQNYSFSQPIELRTNELISGVRSDIAVNLYGPDFEELERTSARVMEVINSIEGAADVNVDQVAGLPALRIIVDRQAAARYGINAAEVLDAVSSIGGRQVGVVFEGQRRFALQVRLKESARENPDAIERMLISAPGGQRIPLGQVARVMLDEGPAVVSRESAQRRVTIQVNVRGRDIASFVSEAQERLREEGNLPPGYFVTWGGQFENLQAATSRLALAVPAALLLIFLLLYTTFGSLRPALIIYLNIPMAAVGGVLALWIRGMPFSISAAVGFIALSGIAVLNGVVMVTYIRDLQREGLSLMDATEKGARLRLRAVLMTALTDGIGFLPMAISSTAGAEVQRPLATVVIGGLVTATVLTLLVLPAVYSFLGGDVLDEDDATDHDDLERRATNTPPA</sequence>
<dbReference type="Gene3D" id="3.30.2090.10">
    <property type="entry name" value="Multidrug efflux transporter AcrB TolC docking domain, DN and DC subdomains"/>
    <property type="match status" value="2"/>
</dbReference>
<feature type="transmembrane region" description="Helical" evidence="7">
    <location>
        <begin position="400"/>
        <end position="419"/>
    </location>
</feature>
<evidence type="ECO:0000256" key="7">
    <source>
        <dbReference type="SAM" id="Phobius"/>
    </source>
</evidence>
<dbReference type="AlphaFoldDB" id="A0A5C6X5X0"/>
<comment type="caution">
    <text evidence="8">The sequence shown here is derived from an EMBL/GenBank/DDBJ whole genome shotgun (WGS) entry which is preliminary data.</text>
</comment>
<dbReference type="InterPro" id="IPR004763">
    <property type="entry name" value="CusA-like"/>
</dbReference>
<dbReference type="EMBL" id="VOSL01000052">
    <property type="protein sequence ID" value="TXD35034.1"/>
    <property type="molecule type" value="Genomic_DNA"/>
</dbReference>
<dbReference type="PRINTS" id="PR00702">
    <property type="entry name" value="ACRIFLAVINRP"/>
</dbReference>
<dbReference type="Gene3D" id="3.30.70.1440">
    <property type="entry name" value="Multidrug efflux transporter AcrB pore domain"/>
    <property type="match status" value="1"/>
</dbReference>
<dbReference type="InterPro" id="IPR001036">
    <property type="entry name" value="Acrflvin-R"/>
</dbReference>
<dbReference type="Proteomes" id="UP000321046">
    <property type="component" value="Unassembled WGS sequence"/>
</dbReference>
<feature type="transmembrane region" description="Helical" evidence="7">
    <location>
        <begin position="447"/>
        <end position="467"/>
    </location>
</feature>
<feature type="transmembrane region" description="Helical" evidence="7">
    <location>
        <begin position="901"/>
        <end position="920"/>
    </location>
</feature>
<dbReference type="Gene3D" id="3.30.70.1320">
    <property type="entry name" value="Multidrug efflux transporter AcrB pore domain like"/>
    <property type="match status" value="1"/>
</dbReference>
<feature type="transmembrane region" description="Helical" evidence="7">
    <location>
        <begin position="1004"/>
        <end position="1027"/>
    </location>
</feature>
<feature type="transmembrane region" description="Helical" evidence="7">
    <location>
        <begin position="971"/>
        <end position="992"/>
    </location>
</feature>
<feature type="transmembrane region" description="Helical" evidence="7">
    <location>
        <begin position="348"/>
        <end position="367"/>
    </location>
</feature>
<keyword evidence="6 7" id="KW-0472">Membrane</keyword>
<feature type="transmembrane region" description="Helical" evidence="7">
    <location>
        <begin position="479"/>
        <end position="506"/>
    </location>
</feature>
<keyword evidence="3" id="KW-1003">Cell membrane</keyword>
<comment type="subcellular location">
    <subcellularLocation>
        <location evidence="1">Cell membrane</location>
        <topology evidence="1">Multi-pass membrane protein</topology>
    </subcellularLocation>
</comment>
<dbReference type="PANTHER" id="PTHR32063">
    <property type="match status" value="1"/>
</dbReference>
<evidence type="ECO:0000313" key="8">
    <source>
        <dbReference type="EMBL" id="TXD35034.1"/>
    </source>
</evidence>
<dbReference type="GO" id="GO:0008324">
    <property type="term" value="F:monoatomic cation transmembrane transporter activity"/>
    <property type="evidence" value="ECO:0007669"/>
    <property type="project" value="InterPro"/>
</dbReference>